<dbReference type="GO" id="GO:0009755">
    <property type="term" value="P:hormone-mediated signaling pathway"/>
    <property type="evidence" value="ECO:0007669"/>
    <property type="project" value="TreeGrafter"/>
</dbReference>
<keyword evidence="5 13" id="KW-0812">Transmembrane</keyword>
<dbReference type="GO" id="GO:0005886">
    <property type="term" value="C:plasma membrane"/>
    <property type="evidence" value="ECO:0007669"/>
    <property type="project" value="UniProtKB-SubCell"/>
</dbReference>
<dbReference type="PANTHER" id="PTHR24372">
    <property type="entry name" value="GLYCOPROTEIN HORMONE RECEPTOR"/>
    <property type="match status" value="1"/>
</dbReference>
<feature type="transmembrane region" description="Helical" evidence="13">
    <location>
        <begin position="672"/>
        <end position="692"/>
    </location>
</feature>
<dbReference type="GO" id="GO:0007189">
    <property type="term" value="P:adenylate cyclase-activating G protein-coupled receptor signaling pathway"/>
    <property type="evidence" value="ECO:0007669"/>
    <property type="project" value="TreeGrafter"/>
</dbReference>
<keyword evidence="3" id="KW-1003">Cell membrane</keyword>
<evidence type="ECO:0000259" key="15">
    <source>
        <dbReference type="PROSITE" id="PS50262"/>
    </source>
</evidence>
<feature type="transmembrane region" description="Helical" evidence="13">
    <location>
        <begin position="544"/>
        <end position="566"/>
    </location>
</feature>
<reference evidence="16" key="1">
    <citation type="submission" date="2021-12" db="EMBL/GenBank/DDBJ databases">
        <authorList>
            <person name="King R."/>
        </authorList>
    </citation>
    <scope>NUCLEOTIDE SEQUENCE</scope>
</reference>
<comment type="similarity">
    <text evidence="2">Belongs to the G-protein coupled receptor 1 family.</text>
</comment>
<dbReference type="Gene3D" id="1.20.1070.10">
    <property type="entry name" value="Rhodopsin 7-helix transmembrane proteins"/>
    <property type="match status" value="1"/>
</dbReference>
<dbReference type="EMBL" id="OV121133">
    <property type="protein sequence ID" value="CAH0550095.1"/>
    <property type="molecule type" value="Genomic_DNA"/>
</dbReference>
<evidence type="ECO:0000256" key="8">
    <source>
        <dbReference type="ARBA" id="ARBA00023040"/>
    </source>
</evidence>
<keyword evidence="11" id="KW-0807">Transducer</keyword>
<keyword evidence="8" id="KW-0297">G-protein coupled receptor</keyword>
<dbReference type="InterPro" id="IPR032675">
    <property type="entry name" value="LRR_dom_sf"/>
</dbReference>
<evidence type="ECO:0000313" key="16">
    <source>
        <dbReference type="EMBL" id="CAH0550095.1"/>
    </source>
</evidence>
<dbReference type="SUPFAM" id="SSF81321">
    <property type="entry name" value="Family A G protein-coupled receptor-like"/>
    <property type="match status" value="1"/>
</dbReference>
<feature type="transmembrane region" description="Helical" evidence="13">
    <location>
        <begin position="638"/>
        <end position="660"/>
    </location>
</feature>
<dbReference type="InterPro" id="IPR000276">
    <property type="entry name" value="GPCR_Rhodpsn"/>
</dbReference>
<feature type="domain" description="G-protein coupled receptors family 1 profile" evidence="15">
    <location>
        <begin position="437"/>
        <end position="689"/>
    </location>
</feature>
<feature type="region of interest" description="Disordered" evidence="12">
    <location>
        <begin position="332"/>
        <end position="351"/>
    </location>
</feature>
<keyword evidence="9 13" id="KW-0472">Membrane</keyword>
<gene>
    <name evidence="16" type="ORF">MELIAE_LOCUS2997</name>
</gene>
<keyword evidence="4" id="KW-0433">Leucine-rich repeat</keyword>
<evidence type="ECO:0000256" key="10">
    <source>
        <dbReference type="ARBA" id="ARBA00023170"/>
    </source>
</evidence>
<dbReference type="AlphaFoldDB" id="A0A9P0AWM2"/>
<feature type="transmembrane region" description="Helical" evidence="13">
    <location>
        <begin position="425"/>
        <end position="446"/>
    </location>
</feature>
<dbReference type="PANTHER" id="PTHR24372:SF74">
    <property type="entry name" value="LP13728P"/>
    <property type="match status" value="1"/>
</dbReference>
<evidence type="ECO:0000256" key="9">
    <source>
        <dbReference type="ARBA" id="ARBA00023136"/>
    </source>
</evidence>
<dbReference type="SUPFAM" id="SSF52058">
    <property type="entry name" value="L domain-like"/>
    <property type="match status" value="1"/>
</dbReference>
<feature type="signal peptide" evidence="14">
    <location>
        <begin position="1"/>
        <end position="32"/>
    </location>
</feature>
<name>A0A9P0AWM2_BRAAE</name>
<keyword evidence="14" id="KW-0732">Signal</keyword>
<accession>A0A9P0AWM2</accession>
<feature type="transmembrane region" description="Helical" evidence="13">
    <location>
        <begin position="586"/>
        <end position="610"/>
    </location>
</feature>
<evidence type="ECO:0000256" key="13">
    <source>
        <dbReference type="SAM" id="Phobius"/>
    </source>
</evidence>
<dbReference type="InterPro" id="IPR002131">
    <property type="entry name" value="Gphrmn_rcpt_fam"/>
</dbReference>
<evidence type="ECO:0000256" key="7">
    <source>
        <dbReference type="ARBA" id="ARBA00022989"/>
    </source>
</evidence>
<proteinExistence type="inferred from homology"/>
<evidence type="ECO:0000313" key="17">
    <source>
        <dbReference type="Proteomes" id="UP001154078"/>
    </source>
</evidence>
<evidence type="ECO:0000256" key="3">
    <source>
        <dbReference type="ARBA" id="ARBA00022475"/>
    </source>
</evidence>
<keyword evidence="6" id="KW-0677">Repeat</keyword>
<evidence type="ECO:0000256" key="1">
    <source>
        <dbReference type="ARBA" id="ARBA00004651"/>
    </source>
</evidence>
<protein>
    <recommendedName>
        <fullName evidence="15">G-protein coupled receptors family 1 profile domain-containing protein</fullName>
    </recommendedName>
</protein>
<evidence type="ECO:0000256" key="11">
    <source>
        <dbReference type="ARBA" id="ARBA00023224"/>
    </source>
</evidence>
<evidence type="ECO:0000256" key="4">
    <source>
        <dbReference type="ARBA" id="ARBA00022614"/>
    </source>
</evidence>
<feature type="transmembrane region" description="Helical" evidence="13">
    <location>
        <begin position="502"/>
        <end position="523"/>
    </location>
</feature>
<feature type="transmembrane region" description="Helical" evidence="13">
    <location>
        <begin position="458"/>
        <end position="479"/>
    </location>
</feature>
<evidence type="ECO:0000256" key="12">
    <source>
        <dbReference type="SAM" id="MobiDB-lite"/>
    </source>
</evidence>
<dbReference type="PRINTS" id="PR00237">
    <property type="entry name" value="GPCRRHODOPSN"/>
</dbReference>
<dbReference type="Pfam" id="PF13855">
    <property type="entry name" value="LRR_8"/>
    <property type="match status" value="1"/>
</dbReference>
<sequence length="805" mass="90810">MWCSVLPGNIFCLRMLLLVFVCFNVCHHFASSEYTGVYPIAGPTFRDCTCDLVEEGSKCTCCGPLFIDIPTNLTDNLLSLTIEDAGIEVLKTDSLNPYASKLRELTLVNLEKFYYFETGVFQHLKHLQTIYIHRAPKLLKIQPEVFSAFLPNLKIIRIVYTGLEEMPNLNELNTSSVLHMIDLEHNRIQKIFTRQVNRVKAEQLILNYNDLQVVEEAAFSGSQIAELSLKGNFRLTSLHQKAFHGLESLRHIDLSSTAITTLPTEGLREIDVLKVEDTKTLKVFPSIFSFQFIKEAYLTYPYHCCAFKFPHTQNPKEYEKYTKFIRQQHEHCQKKNNSNKQTLKEENKEDEDVWTAIEADAEVASMEEMWTQGDEVFHNSTSSVPVPITAFCGEMYSNYHEVKCFPAPDAFNPCEDLMGNWALRIPVWFTSLTAVIGNLFVVIVIATSHFRLTVSKFLMCNLAFADLCIGIHLLMIAIVDSCSIGTYFNSAIDWQEGHGCKVVGFLTIFGNVLSVYTLAIITTERWYTITWAIHLNRRLKLRSSVRVMIAGWICALFMASLPLLGVSNYSKTSICLPLENKGKADAIYLSTLLAFNALAFALICVCYGSMYKSIQEGGKTGSTTASVRSDLTVAKRMALLVFTDFACWAPIAFFGLTALLGYPLITVTQTKILLVFFYPLNSCANPCLYALLTQQYRRDFFILMGRYGLCKDRAERHKGAIGGKPLPYGTAPQYKRNNDTLKSVVGGNSYRNSMMTTTVSVDVPITRTLSKHSARSLRTVPEYALKDVNNFEIIGGKSFHTTENL</sequence>
<evidence type="ECO:0000256" key="6">
    <source>
        <dbReference type="ARBA" id="ARBA00022737"/>
    </source>
</evidence>
<organism evidence="16 17">
    <name type="scientific">Brassicogethes aeneus</name>
    <name type="common">Rape pollen beetle</name>
    <name type="synonym">Meligethes aeneus</name>
    <dbReference type="NCBI Taxonomy" id="1431903"/>
    <lineage>
        <taxon>Eukaryota</taxon>
        <taxon>Metazoa</taxon>
        <taxon>Ecdysozoa</taxon>
        <taxon>Arthropoda</taxon>
        <taxon>Hexapoda</taxon>
        <taxon>Insecta</taxon>
        <taxon>Pterygota</taxon>
        <taxon>Neoptera</taxon>
        <taxon>Endopterygota</taxon>
        <taxon>Coleoptera</taxon>
        <taxon>Polyphaga</taxon>
        <taxon>Cucujiformia</taxon>
        <taxon>Nitidulidae</taxon>
        <taxon>Meligethinae</taxon>
        <taxon>Brassicogethes</taxon>
    </lineage>
</organism>
<evidence type="ECO:0000256" key="2">
    <source>
        <dbReference type="ARBA" id="ARBA00010663"/>
    </source>
</evidence>
<dbReference type="PRINTS" id="PR00373">
    <property type="entry name" value="GLYCHORMONER"/>
</dbReference>
<dbReference type="Gene3D" id="3.80.10.10">
    <property type="entry name" value="Ribonuclease Inhibitor"/>
    <property type="match status" value="1"/>
</dbReference>
<keyword evidence="10" id="KW-0675">Receptor</keyword>
<dbReference type="InterPro" id="IPR017452">
    <property type="entry name" value="GPCR_Rhodpsn_7TM"/>
</dbReference>
<evidence type="ECO:0000256" key="14">
    <source>
        <dbReference type="SAM" id="SignalP"/>
    </source>
</evidence>
<keyword evidence="7 13" id="KW-1133">Transmembrane helix</keyword>
<dbReference type="CDD" id="cd15136">
    <property type="entry name" value="7tmA_Glyco_hormone_R"/>
    <property type="match status" value="1"/>
</dbReference>
<dbReference type="PROSITE" id="PS50262">
    <property type="entry name" value="G_PROTEIN_RECEP_F1_2"/>
    <property type="match status" value="1"/>
</dbReference>
<dbReference type="GO" id="GO:0016500">
    <property type="term" value="F:protein-hormone receptor activity"/>
    <property type="evidence" value="ECO:0007669"/>
    <property type="project" value="InterPro"/>
</dbReference>
<dbReference type="PROSITE" id="PS00237">
    <property type="entry name" value="G_PROTEIN_RECEP_F1_1"/>
    <property type="match status" value="1"/>
</dbReference>
<feature type="chain" id="PRO_5040133440" description="G-protein coupled receptors family 1 profile domain-containing protein" evidence="14">
    <location>
        <begin position="33"/>
        <end position="805"/>
    </location>
</feature>
<keyword evidence="17" id="KW-1185">Reference proteome</keyword>
<dbReference type="GO" id="GO:0008528">
    <property type="term" value="F:G protein-coupled peptide receptor activity"/>
    <property type="evidence" value="ECO:0007669"/>
    <property type="project" value="TreeGrafter"/>
</dbReference>
<dbReference type="FunFam" id="1.20.1070.10:FF:000156">
    <property type="entry name" value="Lutropin-choriogonadotropic hormone receptor"/>
    <property type="match status" value="1"/>
</dbReference>
<dbReference type="InterPro" id="IPR001611">
    <property type="entry name" value="Leu-rich_rpt"/>
</dbReference>
<dbReference type="Proteomes" id="UP001154078">
    <property type="component" value="Chromosome 2"/>
</dbReference>
<comment type="subcellular location">
    <subcellularLocation>
        <location evidence="1">Cell membrane</location>
        <topology evidence="1">Multi-pass membrane protein</topology>
    </subcellularLocation>
</comment>
<dbReference type="OrthoDB" id="5981530at2759"/>
<evidence type="ECO:0000256" key="5">
    <source>
        <dbReference type="ARBA" id="ARBA00022692"/>
    </source>
</evidence>
<dbReference type="Pfam" id="PF00001">
    <property type="entry name" value="7tm_1"/>
    <property type="match status" value="1"/>
</dbReference>